<dbReference type="Pfam" id="PF00700">
    <property type="entry name" value="Flagellin_C"/>
    <property type="match status" value="1"/>
</dbReference>
<dbReference type="PANTHER" id="PTHR42792:SF2">
    <property type="entry name" value="FLAGELLIN"/>
    <property type="match status" value="1"/>
</dbReference>
<name>A0A1Y6BWP0_9BACT</name>
<dbReference type="PANTHER" id="PTHR42792">
    <property type="entry name" value="FLAGELLIN"/>
    <property type="match status" value="1"/>
</dbReference>
<proteinExistence type="inferred from homology"/>
<dbReference type="PRINTS" id="PR00207">
    <property type="entry name" value="FLAGELLIN"/>
</dbReference>
<dbReference type="GO" id="GO:0005576">
    <property type="term" value="C:extracellular region"/>
    <property type="evidence" value="ECO:0007669"/>
    <property type="project" value="UniProtKB-SubCell"/>
</dbReference>
<comment type="subcellular location">
    <subcellularLocation>
        <location evidence="3">Secreted</location>
    </subcellularLocation>
    <subcellularLocation>
        <location evidence="3">Bacterial flagellum</location>
    </subcellularLocation>
</comment>
<comment type="similarity">
    <text evidence="1 3">Belongs to the bacterial flagellin family.</text>
</comment>
<evidence type="ECO:0000256" key="1">
    <source>
        <dbReference type="ARBA" id="ARBA00005709"/>
    </source>
</evidence>
<dbReference type="OrthoDB" id="5290211at2"/>
<organism evidence="6 7">
    <name type="scientific">Pseudobacteriovorax antillogorgiicola</name>
    <dbReference type="NCBI Taxonomy" id="1513793"/>
    <lineage>
        <taxon>Bacteria</taxon>
        <taxon>Pseudomonadati</taxon>
        <taxon>Bdellovibrionota</taxon>
        <taxon>Oligoflexia</taxon>
        <taxon>Oligoflexales</taxon>
        <taxon>Pseudobacteriovoracaceae</taxon>
        <taxon>Pseudobacteriovorax</taxon>
    </lineage>
</organism>
<dbReference type="EMBL" id="FWZT01000010">
    <property type="protein sequence ID" value="SMF32740.1"/>
    <property type="molecule type" value="Genomic_DNA"/>
</dbReference>
<dbReference type="AlphaFoldDB" id="A0A1Y6BWP0"/>
<dbReference type="SUPFAM" id="SSF64518">
    <property type="entry name" value="Phase 1 flagellin"/>
    <property type="match status" value="1"/>
</dbReference>
<feature type="domain" description="Flagellin N-terminal" evidence="4">
    <location>
        <begin position="5"/>
        <end position="141"/>
    </location>
</feature>
<dbReference type="GO" id="GO:0005198">
    <property type="term" value="F:structural molecule activity"/>
    <property type="evidence" value="ECO:0007669"/>
    <property type="project" value="UniProtKB-UniRule"/>
</dbReference>
<evidence type="ECO:0000313" key="6">
    <source>
        <dbReference type="EMBL" id="SMF32740.1"/>
    </source>
</evidence>
<feature type="domain" description="Flagellin C-terminal" evidence="5">
    <location>
        <begin position="221"/>
        <end position="303"/>
    </location>
</feature>
<protein>
    <recommendedName>
        <fullName evidence="3">Flagellin</fullName>
    </recommendedName>
</protein>
<keyword evidence="7" id="KW-1185">Reference proteome</keyword>
<dbReference type="InterPro" id="IPR001029">
    <property type="entry name" value="Flagellin_N"/>
</dbReference>
<keyword evidence="6" id="KW-0966">Cell projection</keyword>
<evidence type="ECO:0000256" key="2">
    <source>
        <dbReference type="ARBA" id="ARBA00023143"/>
    </source>
</evidence>
<gene>
    <name evidence="6" type="ORF">SAMN06296036_11052</name>
</gene>
<dbReference type="InterPro" id="IPR042187">
    <property type="entry name" value="Flagellin_C_sub2"/>
</dbReference>
<accession>A0A1Y6BWP0</accession>
<evidence type="ECO:0000256" key="3">
    <source>
        <dbReference type="RuleBase" id="RU362073"/>
    </source>
</evidence>
<keyword evidence="6" id="KW-0969">Cilium</keyword>
<dbReference type="Gene3D" id="6.10.10.10">
    <property type="entry name" value="Flagellar export chaperone, C-terminal domain"/>
    <property type="match status" value="1"/>
</dbReference>
<dbReference type="Pfam" id="PF00669">
    <property type="entry name" value="Flagellin_N"/>
    <property type="match status" value="1"/>
</dbReference>
<evidence type="ECO:0000259" key="4">
    <source>
        <dbReference type="Pfam" id="PF00669"/>
    </source>
</evidence>
<dbReference type="STRING" id="1513793.SAMN06296036_11052"/>
<dbReference type="RefSeq" id="WP_132320736.1">
    <property type="nucleotide sequence ID" value="NZ_FWZT01000010.1"/>
</dbReference>
<dbReference type="Gene3D" id="1.20.1330.10">
    <property type="entry name" value="f41 fragment of flagellin, N-terminal domain"/>
    <property type="match status" value="2"/>
</dbReference>
<keyword evidence="3" id="KW-0964">Secreted</keyword>
<keyword evidence="2 3" id="KW-0975">Bacterial flagellum</keyword>
<comment type="function">
    <text evidence="3">Flagellin is the subunit protein which polymerizes to form the filaments of bacterial flagella.</text>
</comment>
<sequence length="308" mass="33294">MGLRIRTNVASINSQRRLERSTLAVTDSAGKLASGKRINKAADDAAGLAIASNLHADVRSLLQAKRNANDGISLVQTAEGGLMETTAMLTRLRELAVQAASDTVGQTERGFLDQEFIALKEEIDRIASSVEFNGTRLLVGEKDIPEELANADGTFPLEIQVSKDYYQEVDDVSQRNQVNIIKIDLGRVNAFTDGEGSLNIGEAEDGTRVNGKEIAQNSIMKLDDAIIKVSEHRAYLGSIQNRLGSTINNLGVQVENLTAARSRIEDTDFAHETARFTSEKILQQAGTAVLSQANTFPQTALNLVQALG</sequence>
<evidence type="ECO:0000259" key="5">
    <source>
        <dbReference type="Pfam" id="PF00700"/>
    </source>
</evidence>
<dbReference type="Proteomes" id="UP000192907">
    <property type="component" value="Unassembled WGS sequence"/>
</dbReference>
<reference evidence="7" key="1">
    <citation type="submission" date="2017-04" db="EMBL/GenBank/DDBJ databases">
        <authorList>
            <person name="Varghese N."/>
            <person name="Submissions S."/>
        </authorList>
    </citation>
    <scope>NUCLEOTIDE SEQUENCE [LARGE SCALE GENOMIC DNA]</scope>
    <source>
        <strain evidence="7">RKEM611</strain>
    </source>
</reference>
<dbReference type="InterPro" id="IPR046358">
    <property type="entry name" value="Flagellin_C"/>
</dbReference>
<dbReference type="InterPro" id="IPR001492">
    <property type="entry name" value="Flagellin"/>
</dbReference>
<keyword evidence="6" id="KW-0282">Flagellum</keyword>
<dbReference type="GO" id="GO:0009288">
    <property type="term" value="C:bacterial-type flagellum"/>
    <property type="evidence" value="ECO:0007669"/>
    <property type="project" value="UniProtKB-SubCell"/>
</dbReference>
<evidence type="ECO:0000313" key="7">
    <source>
        <dbReference type="Proteomes" id="UP000192907"/>
    </source>
</evidence>